<protein>
    <submittedName>
        <fullName evidence="4">Acetyltransferase</fullName>
        <ecNumber evidence="4">2.3.1.-</ecNumber>
    </submittedName>
</protein>
<dbReference type="Pfam" id="PF19040">
    <property type="entry name" value="SGNH"/>
    <property type="match status" value="1"/>
</dbReference>
<evidence type="ECO:0000259" key="3">
    <source>
        <dbReference type="Pfam" id="PF19040"/>
    </source>
</evidence>
<dbReference type="GO" id="GO:0016747">
    <property type="term" value="F:acyltransferase activity, transferring groups other than amino-acyl groups"/>
    <property type="evidence" value="ECO:0007669"/>
    <property type="project" value="InterPro"/>
</dbReference>
<dbReference type="Proteomes" id="UP000250443">
    <property type="component" value="Unassembled WGS sequence"/>
</dbReference>
<feature type="transmembrane region" description="Helical" evidence="1">
    <location>
        <begin position="316"/>
        <end position="334"/>
    </location>
</feature>
<feature type="domain" description="Acyltransferase 3" evidence="2">
    <location>
        <begin position="8"/>
        <end position="329"/>
    </location>
</feature>
<dbReference type="AlphaFoldDB" id="A0A2X2DWN8"/>
<keyword evidence="1" id="KW-1133">Transmembrane helix</keyword>
<dbReference type="GO" id="GO:0016020">
    <property type="term" value="C:membrane"/>
    <property type="evidence" value="ECO:0007669"/>
    <property type="project" value="TreeGrafter"/>
</dbReference>
<keyword evidence="1" id="KW-0812">Transmembrane</keyword>
<feature type="transmembrane region" description="Helical" evidence="1">
    <location>
        <begin position="248"/>
        <end position="266"/>
    </location>
</feature>
<dbReference type="Pfam" id="PF01757">
    <property type="entry name" value="Acyl_transf_3"/>
    <property type="match status" value="1"/>
</dbReference>
<feature type="transmembrane region" description="Helical" evidence="1">
    <location>
        <begin position="168"/>
        <end position="187"/>
    </location>
</feature>
<feature type="transmembrane region" description="Helical" evidence="1">
    <location>
        <begin position="223"/>
        <end position="242"/>
    </location>
</feature>
<feature type="transmembrane region" description="Helical" evidence="1">
    <location>
        <begin position="74"/>
        <end position="94"/>
    </location>
</feature>
<reference evidence="4 5" key="1">
    <citation type="submission" date="2018-06" db="EMBL/GenBank/DDBJ databases">
        <authorList>
            <consortium name="Pathogen Informatics"/>
            <person name="Doyle S."/>
        </authorList>
    </citation>
    <scope>NUCLEOTIDE SEQUENCE [LARGE SCALE GENOMIC DNA]</scope>
    <source>
        <strain evidence="4 5">NCTC11842</strain>
    </source>
</reference>
<accession>A0A2X2DWN8</accession>
<keyword evidence="4" id="KW-0012">Acyltransferase</keyword>
<gene>
    <name evidence="4" type="primary">oatA_2</name>
    <name evidence="4" type="ORF">NCTC11842_05467</name>
</gene>
<dbReference type="RefSeq" id="WP_112297992.1">
    <property type="nucleotide sequence ID" value="NZ_UAUF01000015.1"/>
</dbReference>
<evidence type="ECO:0000259" key="2">
    <source>
        <dbReference type="Pfam" id="PF01757"/>
    </source>
</evidence>
<dbReference type="InterPro" id="IPR043968">
    <property type="entry name" value="SGNH"/>
</dbReference>
<organism evidence="4 5">
    <name type="scientific">Pseudomonas luteola</name>
    <dbReference type="NCBI Taxonomy" id="47886"/>
    <lineage>
        <taxon>Bacteria</taxon>
        <taxon>Pseudomonadati</taxon>
        <taxon>Pseudomonadota</taxon>
        <taxon>Gammaproteobacteria</taxon>
        <taxon>Pseudomonadales</taxon>
        <taxon>Pseudomonadaceae</taxon>
        <taxon>Pseudomonas</taxon>
    </lineage>
</organism>
<dbReference type="EC" id="2.3.1.-" evidence="4"/>
<dbReference type="EMBL" id="UAUF01000015">
    <property type="protein sequence ID" value="SPZ16435.1"/>
    <property type="molecule type" value="Genomic_DNA"/>
</dbReference>
<evidence type="ECO:0000313" key="4">
    <source>
        <dbReference type="EMBL" id="SPZ16435.1"/>
    </source>
</evidence>
<keyword evidence="1" id="KW-0472">Membrane</keyword>
<dbReference type="PANTHER" id="PTHR23028:SF53">
    <property type="entry name" value="ACYL_TRANSF_3 DOMAIN-CONTAINING PROTEIN"/>
    <property type="match status" value="1"/>
</dbReference>
<dbReference type="InterPro" id="IPR002656">
    <property type="entry name" value="Acyl_transf_3_dom"/>
</dbReference>
<feature type="transmembrane region" description="Helical" evidence="1">
    <location>
        <begin position="278"/>
        <end position="296"/>
    </location>
</feature>
<keyword evidence="4" id="KW-0808">Transferase</keyword>
<dbReference type="PANTHER" id="PTHR23028">
    <property type="entry name" value="ACETYLTRANSFERASE"/>
    <property type="match status" value="1"/>
</dbReference>
<dbReference type="InterPro" id="IPR050879">
    <property type="entry name" value="Acyltransferase_3"/>
</dbReference>
<proteinExistence type="predicted"/>
<dbReference type="GO" id="GO:0009103">
    <property type="term" value="P:lipopolysaccharide biosynthetic process"/>
    <property type="evidence" value="ECO:0007669"/>
    <property type="project" value="TreeGrafter"/>
</dbReference>
<feature type="domain" description="SGNH" evidence="3">
    <location>
        <begin position="403"/>
        <end position="659"/>
    </location>
</feature>
<feature type="transmembrane region" description="Helical" evidence="1">
    <location>
        <begin position="12"/>
        <end position="28"/>
    </location>
</feature>
<sequence length="689" mass="76510">MERDYRSDIDGLRAIAVLLVLLNHVGVSGFGGGFIGVDVFFVISGFLITQNIAAQAERSSFSFTRFYLNRIKRLMPALTVVIFCTSIAAFFVLLPNDLIGFSRSALFSYFGLSNFYFWKDTDGYFSSSSHEVPLLHTWSLAVEEQYYFVWPLLFLLGYRLLGKRLFNWAILAVLVVAIVISELGALYKPLSAYYLLPTRAFELLIGSALAMHWRTLGSPGKHLSTLAGLAGLALILIPALVLDKASPFPGLNALWPCLGAALLIWSGGHHRTVASQLLSLRPLVFIGLISYSLYLWHWPLIAFHNYVHGKITATDQIMLVSISLALAYLSWRFVEQPFRTQIKFKPQNTFAFLYLLPVLMTTSFLVVAAKLEGFASRYDSTLLTMDKNVKEVFPKLRAGCFNGADLLNPLSADQCKLGVQDKKEVDVLLVGDSHAGAITGMIDVMLKEANLRGYDITRSNTIYLPDVAGVHVNPRRNHVDKSIELTSPVISNLIEKSQFKYVILSGRWAMYLYGLNEPGMTDFYRIRPDAPSDDFIAMNTLQTGLQNAVAKIVASGATPVIIEDVPEMGEDLHRCDIKKLAFELDGDCSIPVVAVNERQKDFDTIIDNLNKVHPGIVVIDPKRVICDTERCYSSLENVPLYMDGDHLNTVGSSLIGRKYITAYGNPFKVPQGLLQTSNAASSQSSTVIR</sequence>
<name>A0A2X2DWN8_PSELU</name>
<feature type="transmembrane region" description="Helical" evidence="1">
    <location>
        <begin position="350"/>
        <end position="369"/>
    </location>
</feature>
<evidence type="ECO:0000313" key="5">
    <source>
        <dbReference type="Proteomes" id="UP000250443"/>
    </source>
</evidence>
<evidence type="ECO:0000256" key="1">
    <source>
        <dbReference type="SAM" id="Phobius"/>
    </source>
</evidence>